<sequence length="462" mass="50826">MPSASPNANKTLAEKRKRGERVLKKLQARQRNEDRARIASLTAALQKSDEELKDADIDEHIDAMDLDEKEYETGGKDNGDSNGNRNGSNSSNSDDIAANKTTTNTAGNTSDGNANAETSPDVSNANHIDSNTANSTTKDTVNHGVNNASNTSGTSTIKQEPQEGDSPLFVPNESGTGNSDENTEQDLPLFVRPGPQHGKDVKTVGWAGGRRTQYLNMYGKKSAARYRLEGSADSAEYEDTQPPKEKVSNPNNRYGDRLLDNGKFEFTKRHIHAIFGVAWEGAGTDDMDDDLDLIDPALVGTSEKRWPITYVLIAWDISGEITKKWEPRQALRARWGKKDADKAIFSAACEAEGRYSEAMTGKRLAMSRSPSVGLAEEATRKFRQQSLPARKSPRSHRNPSLSRSKSPRPRENTVAPDLVQALKDFRIDYCECAGVDSFDDFDSKEKAEFVEAWKHAKAKLAA</sequence>
<feature type="compositionally biased region" description="Polar residues" evidence="1">
    <location>
        <begin position="117"/>
        <end position="159"/>
    </location>
</feature>
<evidence type="ECO:0000313" key="3">
    <source>
        <dbReference type="Proteomes" id="UP000240883"/>
    </source>
</evidence>
<evidence type="ECO:0000256" key="1">
    <source>
        <dbReference type="SAM" id="MobiDB-lite"/>
    </source>
</evidence>
<feature type="compositionally biased region" description="Basic and acidic residues" evidence="1">
    <location>
        <begin position="47"/>
        <end position="63"/>
    </location>
</feature>
<name>A0A2T2N1T3_CORCC</name>
<dbReference type="OrthoDB" id="3795704at2759"/>
<feature type="region of interest" description="Disordered" evidence="1">
    <location>
        <begin position="382"/>
        <end position="413"/>
    </location>
</feature>
<dbReference type="Proteomes" id="UP000240883">
    <property type="component" value="Unassembled WGS sequence"/>
</dbReference>
<feature type="region of interest" description="Disordered" evidence="1">
    <location>
        <begin position="1"/>
        <end position="203"/>
    </location>
</feature>
<accession>A0A2T2N1T3</accession>
<protein>
    <submittedName>
        <fullName evidence="2">Uncharacterized protein</fullName>
    </submittedName>
</protein>
<dbReference type="EMBL" id="KZ678161">
    <property type="protein sequence ID" value="PSN59206.1"/>
    <property type="molecule type" value="Genomic_DNA"/>
</dbReference>
<evidence type="ECO:0000313" key="2">
    <source>
        <dbReference type="EMBL" id="PSN59206.1"/>
    </source>
</evidence>
<feature type="compositionally biased region" description="Basic residues" evidence="1">
    <location>
        <begin position="15"/>
        <end position="28"/>
    </location>
</feature>
<reference evidence="2 3" key="1">
    <citation type="journal article" date="2018" name="Front. Microbiol.">
        <title>Genome-Wide Analysis of Corynespora cassiicola Leaf Fall Disease Putative Effectors.</title>
        <authorList>
            <person name="Lopez D."/>
            <person name="Ribeiro S."/>
            <person name="Label P."/>
            <person name="Fumanal B."/>
            <person name="Venisse J.S."/>
            <person name="Kohler A."/>
            <person name="de Oliveira R.R."/>
            <person name="Labutti K."/>
            <person name="Lipzen A."/>
            <person name="Lail K."/>
            <person name="Bauer D."/>
            <person name="Ohm R.A."/>
            <person name="Barry K.W."/>
            <person name="Spatafora J."/>
            <person name="Grigoriev I.V."/>
            <person name="Martin F.M."/>
            <person name="Pujade-Renaud V."/>
        </authorList>
    </citation>
    <scope>NUCLEOTIDE SEQUENCE [LARGE SCALE GENOMIC DNA]</scope>
    <source>
        <strain evidence="2 3">Philippines</strain>
    </source>
</reference>
<proteinExistence type="predicted"/>
<keyword evidence="3" id="KW-1185">Reference proteome</keyword>
<gene>
    <name evidence="2" type="ORF">BS50DRAFT_658933</name>
</gene>
<dbReference type="AlphaFoldDB" id="A0A2T2N1T3"/>
<feature type="region of interest" description="Disordered" evidence="1">
    <location>
        <begin position="232"/>
        <end position="254"/>
    </location>
</feature>
<feature type="compositionally biased region" description="Polar residues" evidence="1">
    <location>
        <begin position="1"/>
        <end position="10"/>
    </location>
</feature>
<feature type="compositionally biased region" description="Low complexity" evidence="1">
    <location>
        <begin position="80"/>
        <end position="116"/>
    </location>
</feature>
<organism evidence="2 3">
    <name type="scientific">Corynespora cassiicola Philippines</name>
    <dbReference type="NCBI Taxonomy" id="1448308"/>
    <lineage>
        <taxon>Eukaryota</taxon>
        <taxon>Fungi</taxon>
        <taxon>Dikarya</taxon>
        <taxon>Ascomycota</taxon>
        <taxon>Pezizomycotina</taxon>
        <taxon>Dothideomycetes</taxon>
        <taxon>Pleosporomycetidae</taxon>
        <taxon>Pleosporales</taxon>
        <taxon>Corynesporascaceae</taxon>
        <taxon>Corynespora</taxon>
    </lineage>
</organism>